<sequence length="409" mass="47546">MYPKLIALDTDGTLFHGWLDQSTWGKGPGAQTPVENNIIKISDWLVLDQSNRNNICGLYGDVAKILTDIRKNGAQIAIVSHKTNKTMWDRVFGYMRVEDEYGTMRPILELVKFVEIDNSDKTAHLNKIKNSTGLNYYDMLMFDDEPTNDTVEMMLGVTFQLCPFSRGLTWEIYQAGLDMWRRNQSIMSPWLGTNLNMYPNKKFLGYSGMDIGTIEALEKGWRRQDRKEEARWGYAMYVADNPAIAKYFSNWIKHNFGGAQARTIVCQIWARDGAIFDRLPKVWVPERNPMLPEMNVRDSPVRTAENQADRDSKIASWGVQKPYILFSRHMNMGRGFPVPNNARWNEMVIYGQVQEALLVTVRMSDQQLDHDIRSGNHLRYEQKLNEWNITVPQETWNDFTQHGENWIRR</sequence>
<gene>
    <name evidence="1" type="ORF">VKT23_015541</name>
</gene>
<accession>A0ABR1J045</accession>
<dbReference type="PANTHER" id="PTHR17901">
    <property type="entry name" value="MAGNESIUM-DEPENDENT PHOSPHATASE 1 MDP1"/>
    <property type="match status" value="1"/>
</dbReference>
<keyword evidence="2" id="KW-1185">Reference proteome</keyword>
<proteinExistence type="predicted"/>
<evidence type="ECO:0000313" key="1">
    <source>
        <dbReference type="EMBL" id="KAK7443758.1"/>
    </source>
</evidence>
<dbReference type="InterPro" id="IPR036412">
    <property type="entry name" value="HAD-like_sf"/>
</dbReference>
<dbReference type="PANTHER" id="PTHR17901:SF14">
    <property type="entry name" value="MAGNESIUM-DEPENDENT PHOSPHATASE 1"/>
    <property type="match status" value="1"/>
</dbReference>
<name>A0ABR1J045_9AGAR</name>
<dbReference type="Proteomes" id="UP001498398">
    <property type="component" value="Unassembled WGS sequence"/>
</dbReference>
<evidence type="ECO:0000313" key="2">
    <source>
        <dbReference type="Proteomes" id="UP001498398"/>
    </source>
</evidence>
<organism evidence="1 2">
    <name type="scientific">Marasmiellus scandens</name>
    <dbReference type="NCBI Taxonomy" id="2682957"/>
    <lineage>
        <taxon>Eukaryota</taxon>
        <taxon>Fungi</taxon>
        <taxon>Dikarya</taxon>
        <taxon>Basidiomycota</taxon>
        <taxon>Agaricomycotina</taxon>
        <taxon>Agaricomycetes</taxon>
        <taxon>Agaricomycetidae</taxon>
        <taxon>Agaricales</taxon>
        <taxon>Marasmiineae</taxon>
        <taxon>Omphalotaceae</taxon>
        <taxon>Marasmiellus</taxon>
    </lineage>
</organism>
<protein>
    <submittedName>
        <fullName evidence="1">Uncharacterized protein</fullName>
    </submittedName>
</protein>
<comment type="caution">
    <text evidence="1">The sequence shown here is derived from an EMBL/GenBank/DDBJ whole genome shotgun (WGS) entry which is preliminary data.</text>
</comment>
<dbReference type="InterPro" id="IPR023214">
    <property type="entry name" value="HAD_sf"/>
</dbReference>
<dbReference type="SUPFAM" id="SSF56784">
    <property type="entry name" value="HAD-like"/>
    <property type="match status" value="1"/>
</dbReference>
<dbReference type="Pfam" id="PF12689">
    <property type="entry name" value="Acid_PPase"/>
    <property type="match status" value="1"/>
</dbReference>
<dbReference type="InterPro" id="IPR010036">
    <property type="entry name" value="MDP_1_eu_arc"/>
</dbReference>
<dbReference type="Gene3D" id="3.40.50.1000">
    <property type="entry name" value="HAD superfamily/HAD-like"/>
    <property type="match status" value="1"/>
</dbReference>
<dbReference type="EMBL" id="JBANRG010000053">
    <property type="protein sequence ID" value="KAK7443758.1"/>
    <property type="molecule type" value="Genomic_DNA"/>
</dbReference>
<reference evidence="1 2" key="1">
    <citation type="submission" date="2024-01" db="EMBL/GenBank/DDBJ databases">
        <title>A draft genome for the cacao thread blight pathogen Marasmiellus scandens.</title>
        <authorList>
            <person name="Baruah I.K."/>
            <person name="Leung J."/>
            <person name="Bukari Y."/>
            <person name="Amoako-Attah I."/>
            <person name="Meinhardt L.W."/>
            <person name="Bailey B.A."/>
            <person name="Cohen S.P."/>
        </authorList>
    </citation>
    <scope>NUCLEOTIDE SEQUENCE [LARGE SCALE GENOMIC DNA]</scope>
    <source>
        <strain evidence="1 2">GH-19</strain>
    </source>
</reference>